<evidence type="ECO:0000259" key="2">
    <source>
        <dbReference type="Pfam" id="PF01425"/>
    </source>
</evidence>
<dbReference type="EMBL" id="JAAQPH010000014">
    <property type="protein sequence ID" value="NIA70433.1"/>
    <property type="molecule type" value="Genomic_DNA"/>
</dbReference>
<dbReference type="SUPFAM" id="SSF75304">
    <property type="entry name" value="Amidase signature (AS) enzymes"/>
    <property type="match status" value="1"/>
</dbReference>
<protein>
    <submittedName>
        <fullName evidence="3">Amidase</fullName>
    </submittedName>
</protein>
<accession>A0A967EZU7</accession>
<sequence>MKLDEYVDYDATGLGKLVSAGEVTALELTRLAREAHDIVNPRINAIIEFYEDAETVAGADAGLFNGVPFLRKDLGGTEAGRLQEGGSRLFKGRRTKTDSYFYRRAREGGLRTLGRTTTPEFGISGFSESMLNGVTGNPWDLKLSAGGSSAGAAAAVAAGIVPIASGGDGGGSIRTPASWCGLVGLNPSRGRISSGPDRQDSNFGFSRNFVLCRSVRDMAAALDVFSGPFSGDPFIIVQPDRPYVEELKQSTGCLRVGVARTKWGDVDVEPETLAAVEASAKALAEMGHAVEDMDPPHAAADYSEILLGMADIRAGALEEAARAMGREINSDTLEPVNLKLYEHGKNLPLSHAGHVYEAVRKMRASVGEAIEAFDILLTPVMPVTALPHGGVYCATNDTFSAEEYMDADAALYQHLGVFNVTGHPSVSLPLAQSSNALPIGVQIVGRFGDEATLVRVARDLEEAMPWAGRRPPIHAGSG</sequence>
<dbReference type="PANTHER" id="PTHR11895:SF7">
    <property type="entry name" value="GLUTAMYL-TRNA(GLN) AMIDOTRANSFERASE SUBUNIT A, MITOCHONDRIAL"/>
    <property type="match status" value="1"/>
</dbReference>
<dbReference type="AlphaFoldDB" id="A0A967EZU7"/>
<feature type="domain" description="Amidase" evidence="2">
    <location>
        <begin position="28"/>
        <end position="453"/>
    </location>
</feature>
<dbReference type="Gene3D" id="3.90.1300.10">
    <property type="entry name" value="Amidase signature (AS) domain"/>
    <property type="match status" value="1"/>
</dbReference>
<comment type="similarity">
    <text evidence="1">Belongs to the amidase family.</text>
</comment>
<name>A0A967EZU7_9PROT</name>
<dbReference type="Pfam" id="PF01425">
    <property type="entry name" value="Amidase"/>
    <property type="match status" value="1"/>
</dbReference>
<comment type="caution">
    <text evidence="3">The sequence shown here is derived from an EMBL/GenBank/DDBJ whole genome shotgun (WGS) entry which is preliminary data.</text>
</comment>
<dbReference type="Proteomes" id="UP000761264">
    <property type="component" value="Unassembled WGS sequence"/>
</dbReference>
<dbReference type="RefSeq" id="WP_167227043.1">
    <property type="nucleotide sequence ID" value="NZ_JAAQPH010000014.1"/>
</dbReference>
<gene>
    <name evidence="3" type="ORF">HBA54_17680</name>
</gene>
<evidence type="ECO:0000256" key="1">
    <source>
        <dbReference type="ARBA" id="ARBA00009199"/>
    </source>
</evidence>
<dbReference type="PANTHER" id="PTHR11895">
    <property type="entry name" value="TRANSAMIDASE"/>
    <property type="match status" value="1"/>
</dbReference>
<dbReference type="InterPro" id="IPR023631">
    <property type="entry name" value="Amidase_dom"/>
</dbReference>
<evidence type="ECO:0000313" key="4">
    <source>
        <dbReference type="Proteomes" id="UP000761264"/>
    </source>
</evidence>
<dbReference type="InterPro" id="IPR000120">
    <property type="entry name" value="Amidase"/>
</dbReference>
<dbReference type="InterPro" id="IPR036928">
    <property type="entry name" value="AS_sf"/>
</dbReference>
<evidence type="ECO:0000313" key="3">
    <source>
        <dbReference type="EMBL" id="NIA70433.1"/>
    </source>
</evidence>
<proteinExistence type="inferred from homology"/>
<keyword evidence="4" id="KW-1185">Reference proteome</keyword>
<dbReference type="GO" id="GO:0003824">
    <property type="term" value="F:catalytic activity"/>
    <property type="evidence" value="ECO:0007669"/>
    <property type="project" value="InterPro"/>
</dbReference>
<reference evidence="3" key="1">
    <citation type="submission" date="2020-03" db="EMBL/GenBank/DDBJ databases">
        <title>Genome of Pelagibius litoralis DSM 21314T.</title>
        <authorList>
            <person name="Wang G."/>
        </authorList>
    </citation>
    <scope>NUCLEOTIDE SEQUENCE</scope>
    <source>
        <strain evidence="3">DSM 21314</strain>
    </source>
</reference>
<organism evidence="3 4">
    <name type="scientific">Pelagibius litoralis</name>
    <dbReference type="NCBI Taxonomy" id="374515"/>
    <lineage>
        <taxon>Bacteria</taxon>
        <taxon>Pseudomonadati</taxon>
        <taxon>Pseudomonadota</taxon>
        <taxon>Alphaproteobacteria</taxon>
        <taxon>Rhodospirillales</taxon>
        <taxon>Rhodovibrionaceae</taxon>
        <taxon>Pelagibius</taxon>
    </lineage>
</organism>